<keyword evidence="5" id="KW-0963">Cytoplasm</keyword>
<protein>
    <recommendedName>
        <fullName evidence="4 9">Protein-L-isoaspartate O-methyltransferase</fullName>
        <ecNumber evidence="3 9">2.1.1.77</ecNumber>
    </recommendedName>
</protein>
<evidence type="ECO:0000256" key="7">
    <source>
        <dbReference type="ARBA" id="ARBA00022679"/>
    </source>
</evidence>
<dbReference type="CDD" id="cd02440">
    <property type="entry name" value="AdoMet_MTases"/>
    <property type="match status" value="1"/>
</dbReference>
<evidence type="ECO:0000256" key="1">
    <source>
        <dbReference type="ARBA" id="ARBA00004496"/>
    </source>
</evidence>
<organism evidence="10 11">
    <name type="scientific">Candidatus Buchananbacteria bacterium RIFCSPHIGHO2_02_FULL_56_16</name>
    <dbReference type="NCBI Taxonomy" id="1797542"/>
    <lineage>
        <taxon>Bacteria</taxon>
        <taxon>Candidatus Buchananiibacteriota</taxon>
    </lineage>
</organism>
<reference evidence="10 11" key="1">
    <citation type="journal article" date="2016" name="Nat. Commun.">
        <title>Thousands of microbial genomes shed light on interconnected biogeochemical processes in an aquifer system.</title>
        <authorList>
            <person name="Anantharaman K."/>
            <person name="Brown C.T."/>
            <person name="Hug L.A."/>
            <person name="Sharon I."/>
            <person name="Castelle C.J."/>
            <person name="Probst A.J."/>
            <person name="Thomas B.C."/>
            <person name="Singh A."/>
            <person name="Wilkins M.J."/>
            <person name="Karaoz U."/>
            <person name="Brodie E.L."/>
            <person name="Williams K.H."/>
            <person name="Hubbard S.S."/>
            <person name="Banfield J.F."/>
        </authorList>
    </citation>
    <scope>NUCLEOTIDE SEQUENCE [LARGE SCALE GENOMIC DNA]</scope>
</reference>
<evidence type="ECO:0000256" key="4">
    <source>
        <dbReference type="ARBA" id="ARBA00013346"/>
    </source>
</evidence>
<evidence type="ECO:0000313" key="10">
    <source>
        <dbReference type="EMBL" id="OGY50009.1"/>
    </source>
</evidence>
<dbReference type="GO" id="GO:0030091">
    <property type="term" value="P:protein repair"/>
    <property type="evidence" value="ECO:0007669"/>
    <property type="project" value="UniProtKB-UniRule"/>
</dbReference>
<keyword evidence="7 10" id="KW-0808">Transferase</keyword>
<keyword evidence="8" id="KW-0949">S-adenosyl-L-methionine</keyword>
<dbReference type="STRING" id="1797542.A3J59_00130"/>
<dbReference type="EC" id="2.1.1.77" evidence="3 9"/>
<keyword evidence="6 10" id="KW-0489">Methyltransferase</keyword>
<comment type="subcellular location">
    <subcellularLocation>
        <location evidence="1">Cytoplasm</location>
    </subcellularLocation>
</comment>
<proteinExistence type="inferred from homology"/>
<dbReference type="AlphaFoldDB" id="A0A1G1YCJ7"/>
<sequence length="205" mass="22616">MSFRELIDELIEAGYLKTPGIIEAFRRVNRRDFLPPALQADAAWNSPLPIGHRQTISQPLTVAFMLELLAPQSGDRVLDVGAGSGWTTALLAEIVGPSGGVYAVERIAELKNFGQQNVGKYNFSNVTFFCRDGHRGLPDHAPFDRILVSAAARRVPPALRVQLKNGGRMVIPTIDEDIRLIEKSASGTFKETRYPGFIFVPLVEE</sequence>
<dbReference type="PANTHER" id="PTHR11579">
    <property type="entry name" value="PROTEIN-L-ISOASPARTATE O-METHYLTRANSFERASE"/>
    <property type="match status" value="1"/>
</dbReference>
<dbReference type="InterPro" id="IPR000682">
    <property type="entry name" value="PCMT"/>
</dbReference>
<comment type="similarity">
    <text evidence="2">Belongs to the methyltransferase superfamily. L-isoaspartyl/D-aspartyl protein methyltransferase family.</text>
</comment>
<dbReference type="GO" id="GO:0032259">
    <property type="term" value="P:methylation"/>
    <property type="evidence" value="ECO:0007669"/>
    <property type="project" value="UniProtKB-KW"/>
</dbReference>
<evidence type="ECO:0000256" key="3">
    <source>
        <dbReference type="ARBA" id="ARBA00011890"/>
    </source>
</evidence>
<evidence type="ECO:0000256" key="8">
    <source>
        <dbReference type="ARBA" id="ARBA00022691"/>
    </source>
</evidence>
<dbReference type="EMBL" id="MHIL01000037">
    <property type="protein sequence ID" value="OGY50009.1"/>
    <property type="molecule type" value="Genomic_DNA"/>
</dbReference>
<name>A0A1G1YCJ7_9BACT</name>
<dbReference type="Pfam" id="PF01135">
    <property type="entry name" value="PCMT"/>
    <property type="match status" value="1"/>
</dbReference>
<evidence type="ECO:0000313" key="11">
    <source>
        <dbReference type="Proteomes" id="UP000177310"/>
    </source>
</evidence>
<evidence type="ECO:0000256" key="6">
    <source>
        <dbReference type="ARBA" id="ARBA00022603"/>
    </source>
</evidence>
<evidence type="ECO:0000256" key="9">
    <source>
        <dbReference type="NCBIfam" id="TIGR00080"/>
    </source>
</evidence>
<comment type="caution">
    <text evidence="10">The sequence shown here is derived from an EMBL/GenBank/DDBJ whole genome shotgun (WGS) entry which is preliminary data.</text>
</comment>
<dbReference type="GO" id="GO:0004719">
    <property type="term" value="F:protein-L-isoaspartate (D-aspartate) O-methyltransferase activity"/>
    <property type="evidence" value="ECO:0007669"/>
    <property type="project" value="UniProtKB-UniRule"/>
</dbReference>
<dbReference type="NCBIfam" id="TIGR00080">
    <property type="entry name" value="pimt"/>
    <property type="match status" value="1"/>
</dbReference>
<dbReference type="GO" id="GO:0005737">
    <property type="term" value="C:cytoplasm"/>
    <property type="evidence" value="ECO:0007669"/>
    <property type="project" value="UniProtKB-SubCell"/>
</dbReference>
<gene>
    <name evidence="10" type="ORF">A3J59_00130</name>
</gene>
<dbReference type="Proteomes" id="UP000177310">
    <property type="component" value="Unassembled WGS sequence"/>
</dbReference>
<dbReference type="SUPFAM" id="SSF53335">
    <property type="entry name" value="S-adenosyl-L-methionine-dependent methyltransferases"/>
    <property type="match status" value="1"/>
</dbReference>
<dbReference type="PANTHER" id="PTHR11579:SF0">
    <property type="entry name" value="PROTEIN-L-ISOASPARTATE(D-ASPARTATE) O-METHYLTRANSFERASE"/>
    <property type="match status" value="1"/>
</dbReference>
<accession>A0A1G1YCJ7</accession>
<evidence type="ECO:0000256" key="2">
    <source>
        <dbReference type="ARBA" id="ARBA00005369"/>
    </source>
</evidence>
<evidence type="ECO:0000256" key="5">
    <source>
        <dbReference type="ARBA" id="ARBA00022490"/>
    </source>
</evidence>
<dbReference type="Gene3D" id="3.40.50.150">
    <property type="entry name" value="Vaccinia Virus protein VP39"/>
    <property type="match status" value="1"/>
</dbReference>
<dbReference type="InterPro" id="IPR029063">
    <property type="entry name" value="SAM-dependent_MTases_sf"/>
</dbReference>